<feature type="domain" description="Rad50/SbcC-type AAA" evidence="2">
    <location>
        <begin position="4"/>
        <end position="256"/>
    </location>
</feature>
<protein>
    <submittedName>
        <fullName evidence="3">Exonuclease SbcC</fullName>
    </submittedName>
</protein>
<dbReference type="RefSeq" id="WP_204665080.1">
    <property type="nucleotide sequence ID" value="NZ_JAFBDT010000025.1"/>
</dbReference>
<dbReference type="GO" id="GO:0004527">
    <property type="term" value="F:exonuclease activity"/>
    <property type="evidence" value="ECO:0007669"/>
    <property type="project" value="UniProtKB-KW"/>
</dbReference>
<keyword evidence="3" id="KW-0269">Exonuclease</keyword>
<evidence type="ECO:0000259" key="2">
    <source>
        <dbReference type="Pfam" id="PF13476"/>
    </source>
</evidence>
<comment type="caution">
    <text evidence="3">The sequence shown here is derived from an EMBL/GenBank/DDBJ whole genome shotgun (WGS) entry which is preliminary data.</text>
</comment>
<evidence type="ECO:0000313" key="4">
    <source>
        <dbReference type="Proteomes" id="UP000767854"/>
    </source>
</evidence>
<evidence type="ECO:0000313" key="3">
    <source>
        <dbReference type="EMBL" id="MBM7562652.1"/>
    </source>
</evidence>
<evidence type="ECO:0000256" key="1">
    <source>
        <dbReference type="SAM" id="Coils"/>
    </source>
</evidence>
<dbReference type="InterPro" id="IPR038729">
    <property type="entry name" value="Rad50/SbcC_AAA"/>
</dbReference>
<keyword evidence="4" id="KW-1185">Reference proteome</keyword>
<dbReference type="PANTHER" id="PTHR41259:SF1">
    <property type="entry name" value="DOUBLE-STRAND BREAK REPAIR RAD50 ATPASE, PUTATIVE-RELATED"/>
    <property type="match status" value="1"/>
</dbReference>
<proteinExistence type="predicted"/>
<dbReference type="InterPro" id="IPR027417">
    <property type="entry name" value="P-loop_NTPase"/>
</dbReference>
<sequence length="801" mass="92367">MIRKLKIIQYGGLRNREIEFGNGLNVIFGNNEAGKSTTLEALHAVLFTPVKLGNRKVEDKRFMERAFPYGQSDYAEIELSFEFNGQMYLLRKVWHLKTPEYVLYEGDLKIINPEEIDTIVKAYLNYGEGTYTHIFFAKQDVFNQIFESIQNSQPLSNSIRELLDSAEMKLDGISIEAFKSKLQEDYDALVSNWDIALDRPAGGRGIDRPHKRNVGKILESYYQMEHARHSMRDAEMGEESIERLQEEIKTLKSRLETVSESLTKLQLLENDLIQRERLGERLSRLEDQKQMLLKATQEWPTLQAELNFLMQSTEALKAQKEDLQRALEAHRAYEKYESAYKIYLKRQDLEEKIATVNKELFTVKAFNDALLNRSKDIESDLQKNALLIQSAELRGKLLQASTPITVVDYQGETQLFSAGETWALNAYMKVQTSDGTELEIMSNQIDYDSVSKAYQDAQKKQAELFKKVDVSNFDEIVAMHRRYKTLSIELDSMTKQLGNLPSIESPDLLLKQHEFYSESQIGDPEVLQKKLEKVQQELDSITAKQAKASYRFEKLQFEFKTYEALTMSFGQSLAEMQSVEKEFLALQEMPDEFSDFNHYRKTLLQLAEEKEVSIRTLGQKEMELERTYMNLPDQSAEAFKALAEESEMQMNKWINRAKKLTTIQFALNRVIEQVEADQASPLSVKFESYLRQLTGLAYDTFLFDDHMGLHVSHPEGEIPFHLLSSGTMESVSLAFRLALIETTDADGGHLCAFDDCLVNMDKSRLEKSISLLKEFSKGRQLLFFTCHETIAKQLSEKIIRL</sequence>
<gene>
    <name evidence="3" type="ORF">JOC49_002213</name>
</gene>
<dbReference type="Gene3D" id="3.40.50.300">
    <property type="entry name" value="P-loop containing nucleotide triphosphate hydrolases"/>
    <property type="match status" value="2"/>
</dbReference>
<name>A0ABS2MTR1_9FIRM</name>
<keyword evidence="3" id="KW-0540">Nuclease</keyword>
<feature type="coiled-coil region" evidence="1">
    <location>
        <begin position="234"/>
        <end position="333"/>
    </location>
</feature>
<dbReference type="SUPFAM" id="SSF52540">
    <property type="entry name" value="P-loop containing nucleoside triphosphate hydrolases"/>
    <property type="match status" value="1"/>
</dbReference>
<dbReference type="Pfam" id="PF13476">
    <property type="entry name" value="AAA_23"/>
    <property type="match status" value="1"/>
</dbReference>
<keyword evidence="1" id="KW-0175">Coiled coil</keyword>
<accession>A0ABS2MTR1</accession>
<dbReference type="EMBL" id="JAFBDT010000025">
    <property type="protein sequence ID" value="MBM7562652.1"/>
    <property type="molecule type" value="Genomic_DNA"/>
</dbReference>
<dbReference type="PANTHER" id="PTHR41259">
    <property type="entry name" value="DOUBLE-STRAND BREAK REPAIR RAD50 ATPASE, PUTATIVE-RELATED"/>
    <property type="match status" value="1"/>
</dbReference>
<dbReference type="Proteomes" id="UP000767854">
    <property type="component" value="Unassembled WGS sequence"/>
</dbReference>
<reference evidence="3 4" key="1">
    <citation type="submission" date="2021-01" db="EMBL/GenBank/DDBJ databases">
        <title>Genomic Encyclopedia of Type Strains, Phase IV (KMG-IV): sequencing the most valuable type-strain genomes for metagenomic binning, comparative biology and taxonomic classification.</title>
        <authorList>
            <person name="Goeker M."/>
        </authorList>
    </citation>
    <scope>NUCLEOTIDE SEQUENCE [LARGE SCALE GENOMIC DNA]</scope>
    <source>
        <strain evidence="3 4">DSM 24436</strain>
    </source>
</reference>
<organism evidence="3 4">
    <name type="scientific">Fusibacter tunisiensis</name>
    <dbReference type="NCBI Taxonomy" id="1008308"/>
    <lineage>
        <taxon>Bacteria</taxon>
        <taxon>Bacillati</taxon>
        <taxon>Bacillota</taxon>
        <taxon>Clostridia</taxon>
        <taxon>Eubacteriales</taxon>
        <taxon>Eubacteriales Family XII. Incertae Sedis</taxon>
        <taxon>Fusibacter</taxon>
    </lineage>
</organism>
<keyword evidence="3" id="KW-0378">Hydrolase</keyword>